<accession>A0ABY6LWS2</accession>
<dbReference type="Proteomes" id="UP001163328">
    <property type="component" value="Chromosome"/>
</dbReference>
<feature type="domain" description="Outer membrane protein beta-barrel" evidence="2">
    <location>
        <begin position="24"/>
        <end position="192"/>
    </location>
</feature>
<dbReference type="RefSeq" id="WP_264432112.1">
    <property type="nucleotide sequence ID" value="NZ_CP081495.1"/>
</dbReference>
<dbReference type="InterPro" id="IPR011250">
    <property type="entry name" value="OMP/PagP_B-barrel"/>
</dbReference>
<proteinExistence type="predicted"/>
<dbReference type="Pfam" id="PF13568">
    <property type="entry name" value="OMP_b-brl_2"/>
    <property type="match status" value="1"/>
</dbReference>
<evidence type="ECO:0000259" key="2">
    <source>
        <dbReference type="Pfam" id="PF13568"/>
    </source>
</evidence>
<organism evidence="3 4">
    <name type="scientific">Flavobacterium agricola</name>
    <dbReference type="NCBI Taxonomy" id="2870839"/>
    <lineage>
        <taxon>Bacteria</taxon>
        <taxon>Pseudomonadati</taxon>
        <taxon>Bacteroidota</taxon>
        <taxon>Flavobacteriia</taxon>
        <taxon>Flavobacteriales</taxon>
        <taxon>Flavobacteriaceae</taxon>
        <taxon>Flavobacterium</taxon>
    </lineage>
</organism>
<gene>
    <name evidence="3" type="ORF">K5I29_07470</name>
</gene>
<name>A0ABY6LWS2_9FLAO</name>
<evidence type="ECO:0000313" key="3">
    <source>
        <dbReference type="EMBL" id="UYW00407.1"/>
    </source>
</evidence>
<sequence>MKLGQCIKAGALGLSLFCLSQANAQVFENERFKFGIKGGYSLSSIAPTSKKNVWNDGQDHRNGFYAGVVAEYSLTREKGASIQLEVLYSQQGVKYKEDVPFIGQASYTLEYDYITVPVLAKIYVIDRVALYGGPTIAFNVNDKSVLKIDHVESSFNNDINKVDVLATAGVEVTIFDGIYVEGRYNHGLKSVFKDAGNNFNNSNIQVGVGFKF</sequence>
<keyword evidence="4" id="KW-1185">Reference proteome</keyword>
<dbReference type="SUPFAM" id="SSF56925">
    <property type="entry name" value="OMPA-like"/>
    <property type="match status" value="1"/>
</dbReference>
<evidence type="ECO:0000313" key="4">
    <source>
        <dbReference type="Proteomes" id="UP001163328"/>
    </source>
</evidence>
<dbReference type="InterPro" id="IPR025665">
    <property type="entry name" value="Beta-barrel_OMP_2"/>
</dbReference>
<feature type="chain" id="PRO_5046761854" evidence="1">
    <location>
        <begin position="25"/>
        <end position="212"/>
    </location>
</feature>
<feature type="signal peptide" evidence="1">
    <location>
        <begin position="1"/>
        <end position="24"/>
    </location>
</feature>
<evidence type="ECO:0000256" key="1">
    <source>
        <dbReference type="SAM" id="SignalP"/>
    </source>
</evidence>
<protein>
    <submittedName>
        <fullName evidence="3">PorT family protein</fullName>
    </submittedName>
</protein>
<reference evidence="3" key="1">
    <citation type="submission" date="2021-08" db="EMBL/GenBank/DDBJ databases">
        <title>Flavobacterium sp. strain CC-SYL302.</title>
        <authorList>
            <person name="Lin S.-Y."/>
            <person name="Lee T.-H."/>
            <person name="Young C.-C."/>
        </authorList>
    </citation>
    <scope>NUCLEOTIDE SEQUENCE</scope>
    <source>
        <strain evidence="3">CC-SYL302</strain>
    </source>
</reference>
<dbReference type="EMBL" id="CP081495">
    <property type="protein sequence ID" value="UYW00407.1"/>
    <property type="molecule type" value="Genomic_DNA"/>
</dbReference>
<keyword evidence="1" id="KW-0732">Signal</keyword>